<gene>
    <name evidence="3" type="ORF">SAMN05421811_10258</name>
</gene>
<sequence>MRILLSDGSGLTSRQCATVLSRAGHQVEALSPDPWCVCAFTRHVRRVHRVPAFGDDPFAWLESALAVYDEGGFDVLLPTQEQVSVLSAAAGRLRGRGVATAAPPFPALAAVQDKVTAYATLEAAGVPQPPSAVVSGAAQAAAWEAFPAYLKRPIGTASSGVIRLTGPASLAGLTWPEGERRLIQQEARGPLVMTQAVFASGELVAFHACRRTGEGSRGGASRKLGLRLPEAEAQLRRLGGGLRWHGALSADVVLTADGPVVIDVNPRLVEPVNALLSGVDLLTPLLDLARGRTPSPQPPGRAGVATHQLLLAVLGAAEHTGRRRAVLGELASALLRRGGYAGSVEELAPGPDARAALLLAAVSGLVLARPRAWRRFATGSVTAYALSPEGWERIRAAAAFPSGSPCDE</sequence>
<dbReference type="Gene3D" id="3.30.470.20">
    <property type="entry name" value="ATP-grasp fold, B domain"/>
    <property type="match status" value="1"/>
</dbReference>
<evidence type="ECO:0000259" key="2">
    <source>
        <dbReference type="PROSITE" id="PS50975"/>
    </source>
</evidence>
<dbReference type="GO" id="GO:0016874">
    <property type="term" value="F:ligase activity"/>
    <property type="evidence" value="ECO:0007669"/>
    <property type="project" value="UniProtKB-KW"/>
</dbReference>
<proteinExistence type="predicted"/>
<dbReference type="STRING" id="568860.SAMN05421811_10258"/>
<dbReference type="PROSITE" id="PS50975">
    <property type="entry name" value="ATP_GRASP"/>
    <property type="match status" value="1"/>
</dbReference>
<organism evidence="3 4">
    <name type="scientific">Nonomuraea wenchangensis</name>
    <dbReference type="NCBI Taxonomy" id="568860"/>
    <lineage>
        <taxon>Bacteria</taxon>
        <taxon>Bacillati</taxon>
        <taxon>Actinomycetota</taxon>
        <taxon>Actinomycetes</taxon>
        <taxon>Streptosporangiales</taxon>
        <taxon>Streptosporangiaceae</taxon>
        <taxon>Nonomuraea</taxon>
    </lineage>
</organism>
<dbReference type="EMBL" id="FOHX01000002">
    <property type="protein sequence ID" value="SET10228.1"/>
    <property type="molecule type" value="Genomic_DNA"/>
</dbReference>
<protein>
    <submittedName>
        <fullName evidence="3">Glutathione synthase/RimK-type ligase, ATP-grasp superfamily</fullName>
    </submittedName>
</protein>
<reference evidence="3 4" key="1">
    <citation type="submission" date="2016-10" db="EMBL/GenBank/DDBJ databases">
        <authorList>
            <person name="de Groot N.N."/>
        </authorList>
    </citation>
    <scope>NUCLEOTIDE SEQUENCE [LARGE SCALE GENOMIC DNA]</scope>
    <source>
        <strain evidence="3 4">CGMCC 4.5598</strain>
    </source>
</reference>
<dbReference type="InterPro" id="IPR011761">
    <property type="entry name" value="ATP-grasp"/>
</dbReference>
<keyword evidence="1" id="KW-0067">ATP-binding</keyword>
<dbReference type="OrthoDB" id="9801162at2"/>
<dbReference type="GO" id="GO:0005524">
    <property type="term" value="F:ATP binding"/>
    <property type="evidence" value="ECO:0007669"/>
    <property type="project" value="UniProtKB-UniRule"/>
</dbReference>
<keyword evidence="1" id="KW-0547">Nucleotide-binding</keyword>
<keyword evidence="4" id="KW-1185">Reference proteome</keyword>
<dbReference type="RefSeq" id="WP_091077353.1">
    <property type="nucleotide sequence ID" value="NZ_FOHX01000002.1"/>
</dbReference>
<name>A0A1I0BT38_9ACTN</name>
<feature type="domain" description="ATP-grasp" evidence="2">
    <location>
        <begin position="118"/>
        <end position="290"/>
    </location>
</feature>
<dbReference type="AlphaFoldDB" id="A0A1I0BT38"/>
<evidence type="ECO:0000313" key="4">
    <source>
        <dbReference type="Proteomes" id="UP000199361"/>
    </source>
</evidence>
<keyword evidence="3" id="KW-0436">Ligase</keyword>
<dbReference type="GO" id="GO:0046872">
    <property type="term" value="F:metal ion binding"/>
    <property type="evidence" value="ECO:0007669"/>
    <property type="project" value="InterPro"/>
</dbReference>
<dbReference type="SUPFAM" id="SSF56059">
    <property type="entry name" value="Glutathione synthetase ATP-binding domain-like"/>
    <property type="match status" value="1"/>
</dbReference>
<evidence type="ECO:0000313" key="3">
    <source>
        <dbReference type="EMBL" id="SET10228.1"/>
    </source>
</evidence>
<dbReference type="Proteomes" id="UP000199361">
    <property type="component" value="Unassembled WGS sequence"/>
</dbReference>
<accession>A0A1I0BT38</accession>
<evidence type="ECO:0000256" key="1">
    <source>
        <dbReference type="PROSITE-ProRule" id="PRU00409"/>
    </source>
</evidence>